<dbReference type="OrthoDB" id="3541472at2759"/>
<proteinExistence type="predicted"/>
<comment type="caution">
    <text evidence="1">The sequence shown here is derived from an EMBL/GenBank/DDBJ whole genome shotgun (WGS) entry which is preliminary data.</text>
</comment>
<dbReference type="InterPro" id="IPR032675">
    <property type="entry name" value="LRR_dom_sf"/>
</dbReference>
<gene>
    <name evidence="1" type="ORF">JR316_012798</name>
</gene>
<protein>
    <submittedName>
        <fullName evidence="1">Uncharacterized protein</fullName>
    </submittedName>
</protein>
<organism evidence="1">
    <name type="scientific">Psilocybe cubensis</name>
    <name type="common">Psychedelic mushroom</name>
    <name type="synonym">Stropharia cubensis</name>
    <dbReference type="NCBI Taxonomy" id="181762"/>
    <lineage>
        <taxon>Eukaryota</taxon>
        <taxon>Fungi</taxon>
        <taxon>Dikarya</taxon>
        <taxon>Basidiomycota</taxon>
        <taxon>Agaricomycotina</taxon>
        <taxon>Agaricomycetes</taxon>
        <taxon>Agaricomycetidae</taxon>
        <taxon>Agaricales</taxon>
        <taxon>Agaricineae</taxon>
        <taxon>Strophariaceae</taxon>
        <taxon>Psilocybe</taxon>
    </lineage>
</organism>
<name>A0A8H7XKX4_PSICU</name>
<dbReference type="SUPFAM" id="SSF52047">
    <property type="entry name" value="RNI-like"/>
    <property type="match status" value="1"/>
</dbReference>
<reference evidence="1" key="1">
    <citation type="submission" date="2021-02" db="EMBL/GenBank/DDBJ databases">
        <title>Psilocybe cubensis genome.</title>
        <authorList>
            <person name="Mckernan K.J."/>
            <person name="Crawford S."/>
            <person name="Trippe A."/>
            <person name="Kane L.T."/>
            <person name="Mclaughlin S."/>
        </authorList>
    </citation>
    <scope>NUCLEOTIDE SEQUENCE [LARGE SCALE GENOMIC DNA]</scope>
    <source>
        <strain evidence="1">MGC-MH-2018</strain>
    </source>
</reference>
<dbReference type="AlphaFoldDB" id="A0A8H7XKX4"/>
<dbReference type="EMBL" id="JAFIQS010000019">
    <property type="protein sequence ID" value="KAG5162473.1"/>
    <property type="molecule type" value="Genomic_DNA"/>
</dbReference>
<sequence length="495" mass="55604">MAEILQPRVFRKIRLNVNGNNIHQGVEKLESLARLNHPGRRFTRELTIWTLSPEYKQSFNPFKFRKTTNSVNQHPNSPLEIKTAKDKVHSHLYDAITSLRAVHTVTWGPNAQDGQNVYHIVMNALKELPVLRRIRLHVNDFDIPLQLDSLSTLSELAVYTHRCSSTRLSAIVDNVAKAVVRNPELTSIELVLNPDGIPNDSGLPQSFSELLKHQTTTMEPLRLRHIKLTSCLLLLDKICAPHLTHLTSLTLFKVDPVGLWESFIAAGIHLTEISIDGVTHAFLKYLSTYVGLKELLLKPNNFTTDASSDAMAEQFYTGSYLENHFQSLEEFEVDPPYEGLWCYGSHNHDNISKLGKLRRLAMSIRYIDVASNGRTQTSTTDLNPVGRIVNMAIHCMPDVEIIELDSSTPNIGRGPCCGTGMFEHRKLVCKKIVECAEEYIAPSSCTRIPSLRIGSWGKLVLIGKRKSSGGEENSDSTALGYVNVTPKDRFNILQF</sequence>
<dbReference type="Gene3D" id="3.80.10.10">
    <property type="entry name" value="Ribonuclease Inhibitor"/>
    <property type="match status" value="1"/>
</dbReference>
<accession>A0A8H7XKX4</accession>
<evidence type="ECO:0000313" key="1">
    <source>
        <dbReference type="EMBL" id="KAG5162473.1"/>
    </source>
</evidence>